<evidence type="ECO:0000256" key="4">
    <source>
        <dbReference type="ARBA" id="ARBA00023015"/>
    </source>
</evidence>
<protein>
    <submittedName>
        <fullName evidence="7">Fur family transcriptional regulator</fullName>
    </submittedName>
</protein>
<comment type="similarity">
    <text evidence="1">Belongs to the Fur family.</text>
</comment>
<name>A0ABV6KZL0_9BACI</name>
<keyword evidence="4" id="KW-0805">Transcription regulation</keyword>
<keyword evidence="6" id="KW-0804">Transcription</keyword>
<reference evidence="7 8" key="1">
    <citation type="submission" date="2024-09" db="EMBL/GenBank/DDBJ databases">
        <authorList>
            <person name="Sun Q."/>
            <person name="Mori K."/>
        </authorList>
    </citation>
    <scope>NUCLEOTIDE SEQUENCE [LARGE SCALE GENOMIC DNA]</scope>
    <source>
        <strain evidence="7 8">CGMCC 1.9126</strain>
    </source>
</reference>
<dbReference type="PANTHER" id="PTHR33202:SF8">
    <property type="entry name" value="PEROXIDE-RESPONSIVE REPRESSOR PERR"/>
    <property type="match status" value="1"/>
</dbReference>
<accession>A0ABV6KZL0</accession>
<dbReference type="Gene3D" id="1.10.10.10">
    <property type="entry name" value="Winged helix-like DNA-binding domain superfamily/Winged helix DNA-binding domain"/>
    <property type="match status" value="1"/>
</dbReference>
<sequence>MTNEFDFDKLIPFLKERGLRITPQRMLILRTIASMTGHPTVDEIHSQLPTISIATIYNNVKMFVKLKILNELPYGNGLSKYEFNIDEHYHVICHICGIIEDFKYPLLSEVEDVANKLTKFRVHSHQLELYGVCKNCYENKEMTK</sequence>
<comment type="caution">
    <text evidence="7">The sequence shown here is derived from an EMBL/GenBank/DDBJ whole genome shotgun (WGS) entry which is preliminary data.</text>
</comment>
<dbReference type="EMBL" id="JBHLUU010000119">
    <property type="protein sequence ID" value="MFC0477313.1"/>
    <property type="molecule type" value="Genomic_DNA"/>
</dbReference>
<dbReference type="SUPFAM" id="SSF46785">
    <property type="entry name" value="Winged helix' DNA-binding domain"/>
    <property type="match status" value="1"/>
</dbReference>
<dbReference type="InterPro" id="IPR036390">
    <property type="entry name" value="WH_DNA-bd_sf"/>
</dbReference>
<evidence type="ECO:0000313" key="7">
    <source>
        <dbReference type="EMBL" id="MFC0477313.1"/>
    </source>
</evidence>
<keyword evidence="8" id="KW-1185">Reference proteome</keyword>
<gene>
    <name evidence="7" type="ORF">ACFFHF_19125</name>
</gene>
<evidence type="ECO:0000256" key="1">
    <source>
        <dbReference type="ARBA" id="ARBA00007957"/>
    </source>
</evidence>
<dbReference type="Pfam" id="PF01475">
    <property type="entry name" value="FUR"/>
    <property type="match status" value="1"/>
</dbReference>
<keyword evidence="5" id="KW-0238">DNA-binding</keyword>
<organism evidence="7 8">
    <name type="scientific">Robertmurraya beringensis</name>
    <dbReference type="NCBI Taxonomy" id="641660"/>
    <lineage>
        <taxon>Bacteria</taxon>
        <taxon>Bacillati</taxon>
        <taxon>Bacillota</taxon>
        <taxon>Bacilli</taxon>
        <taxon>Bacillales</taxon>
        <taxon>Bacillaceae</taxon>
        <taxon>Robertmurraya</taxon>
    </lineage>
</organism>
<proteinExistence type="inferred from homology"/>
<evidence type="ECO:0000313" key="8">
    <source>
        <dbReference type="Proteomes" id="UP001589738"/>
    </source>
</evidence>
<evidence type="ECO:0000256" key="6">
    <source>
        <dbReference type="ARBA" id="ARBA00023163"/>
    </source>
</evidence>
<dbReference type="InterPro" id="IPR002481">
    <property type="entry name" value="FUR"/>
</dbReference>
<dbReference type="Gene3D" id="3.30.1490.190">
    <property type="match status" value="1"/>
</dbReference>
<dbReference type="Proteomes" id="UP001589738">
    <property type="component" value="Unassembled WGS sequence"/>
</dbReference>
<keyword evidence="2" id="KW-0678">Repressor</keyword>
<keyword evidence="3" id="KW-0862">Zinc</keyword>
<dbReference type="InterPro" id="IPR036388">
    <property type="entry name" value="WH-like_DNA-bd_sf"/>
</dbReference>
<evidence type="ECO:0000256" key="3">
    <source>
        <dbReference type="ARBA" id="ARBA00022833"/>
    </source>
</evidence>
<dbReference type="CDD" id="cd07153">
    <property type="entry name" value="Fur_like"/>
    <property type="match status" value="1"/>
</dbReference>
<dbReference type="InterPro" id="IPR043135">
    <property type="entry name" value="Fur_C"/>
</dbReference>
<evidence type="ECO:0000256" key="2">
    <source>
        <dbReference type="ARBA" id="ARBA00022491"/>
    </source>
</evidence>
<dbReference type="PANTHER" id="PTHR33202">
    <property type="entry name" value="ZINC UPTAKE REGULATION PROTEIN"/>
    <property type="match status" value="1"/>
</dbReference>
<evidence type="ECO:0000256" key="5">
    <source>
        <dbReference type="ARBA" id="ARBA00023125"/>
    </source>
</evidence>
<dbReference type="RefSeq" id="WP_377058831.1">
    <property type="nucleotide sequence ID" value="NZ_JBHLUU010000119.1"/>
</dbReference>